<keyword evidence="2" id="KW-1185">Reference proteome</keyword>
<protein>
    <submittedName>
        <fullName evidence="1">Uncharacterized protein</fullName>
    </submittedName>
</protein>
<evidence type="ECO:0000313" key="1">
    <source>
        <dbReference type="EMBL" id="KAJ3524596.1"/>
    </source>
</evidence>
<name>A0ACC1RSF5_9HYPO</name>
<comment type="caution">
    <text evidence="1">The sequence shown here is derived from an EMBL/GenBank/DDBJ whole genome shotgun (WGS) entry which is preliminary data.</text>
</comment>
<reference evidence="1" key="1">
    <citation type="submission" date="2022-08" db="EMBL/GenBank/DDBJ databases">
        <title>Genome Sequence of Fusarium decemcellulare.</title>
        <authorList>
            <person name="Buettner E."/>
        </authorList>
    </citation>
    <scope>NUCLEOTIDE SEQUENCE</scope>
    <source>
        <strain evidence="1">Babe19</strain>
    </source>
</reference>
<organism evidence="1 2">
    <name type="scientific">Fusarium decemcellulare</name>
    <dbReference type="NCBI Taxonomy" id="57161"/>
    <lineage>
        <taxon>Eukaryota</taxon>
        <taxon>Fungi</taxon>
        <taxon>Dikarya</taxon>
        <taxon>Ascomycota</taxon>
        <taxon>Pezizomycotina</taxon>
        <taxon>Sordariomycetes</taxon>
        <taxon>Hypocreomycetidae</taxon>
        <taxon>Hypocreales</taxon>
        <taxon>Nectriaceae</taxon>
        <taxon>Fusarium</taxon>
        <taxon>Fusarium decemcellulare species complex</taxon>
    </lineage>
</organism>
<accession>A0ACC1RSF5</accession>
<proteinExistence type="predicted"/>
<dbReference type="EMBL" id="JANRMS010002051">
    <property type="protein sequence ID" value="KAJ3524596.1"/>
    <property type="molecule type" value="Genomic_DNA"/>
</dbReference>
<evidence type="ECO:0000313" key="2">
    <source>
        <dbReference type="Proteomes" id="UP001148629"/>
    </source>
</evidence>
<sequence>MDPLSVAGLGVAVVPLTIQSIKSLKNTVTRYKGRDKTLARLYQVLEDLGNILEALEGAVGSGELARSLLEGPVIRCNLICREFETAMQAFRKKSRMDFLDWTKMEFMSGDINEFMDRLADYKATISVGLGTIIMQTSKLSQEALEEYNEMVQDTIYNLNIRLQRLDEKMELLVTAREGTSASDMSVDLSNEKAVTEQCLRICKDAWSYIESLIEQAGYLKDQPSPASAGNSQSPFEAQLLARRTLDESRDRLSQTIGRLQERLESMAIDGTPESDPRYLQLQGELQTSKQCLELCKNATEQVANQKVYTVGELVADNDSDQVVITTLADLFDVRKASSTNKSAQWIGSLTDETARQVSKDRYSSRFGAVVETRAGDGISTVPARSDPREVSSLARQPGKSEKPEAPKVVERLPSPNEMRKRAAEDRNGKEECR</sequence>
<gene>
    <name evidence="1" type="ORF">NM208_g11998</name>
</gene>
<dbReference type="Proteomes" id="UP001148629">
    <property type="component" value="Unassembled WGS sequence"/>
</dbReference>